<keyword evidence="4" id="KW-1185">Reference proteome</keyword>
<feature type="transmembrane region" description="Helical" evidence="2">
    <location>
        <begin position="281"/>
        <end position="302"/>
    </location>
</feature>
<feature type="compositionally biased region" description="Low complexity" evidence="1">
    <location>
        <begin position="454"/>
        <end position="464"/>
    </location>
</feature>
<feature type="transmembrane region" description="Helical" evidence="2">
    <location>
        <begin position="255"/>
        <end position="274"/>
    </location>
</feature>
<dbReference type="Proteomes" id="UP000576969">
    <property type="component" value="Unassembled WGS sequence"/>
</dbReference>
<evidence type="ECO:0000313" key="4">
    <source>
        <dbReference type="Proteomes" id="UP000576969"/>
    </source>
</evidence>
<sequence>MASDVDDLRAQLEELRRENERLREQRTEPVEPLAAASDTAPPRRRNGWRAIVSALCIVIAGILVPVTIVSTWTRAQLVDEATFVQTFAPLADDPGVQELVIEQSTSAINESLDVESFTDDLFDGLARLDLPPAALRALELLRTPAASGLQGLIESTVTRVVESDAFAEVWQRALIASHRALVAAATGDGSGVVTIDEAGVLGIQLGPIVEELKQRLVDRGIGLAEAIPAVDRTIVIAQSDALPLVIAIYNIAVTVGWWLPLIALALFVVGILVARRRSTALLGTGVALALGGAALVIALGAARAILSLNAPALGVAPATTDSIFFVVAGAMRDTAIVATFLGVVIAIAAWLGGRWEPAVRVRTLAGSLTGNARAGLRRWGFDSGAFGDWMHRQRLLVRIVILVLAIVLLFALRPLSVGDIVLAVVLALIVWLIAELLQREPVASTTAAEDESADAATAAAASAVVEHDEPVEPVEPPSTR</sequence>
<feature type="transmembrane region" description="Helical" evidence="2">
    <location>
        <begin position="50"/>
        <end position="72"/>
    </location>
</feature>
<feature type="compositionally biased region" description="Basic and acidic residues" evidence="1">
    <location>
        <begin position="16"/>
        <end position="29"/>
    </location>
</feature>
<evidence type="ECO:0000256" key="2">
    <source>
        <dbReference type="SAM" id="Phobius"/>
    </source>
</evidence>
<feature type="transmembrane region" description="Helical" evidence="2">
    <location>
        <begin position="395"/>
        <end position="414"/>
    </location>
</feature>
<comment type="caution">
    <text evidence="3">The sequence shown here is derived from an EMBL/GenBank/DDBJ whole genome shotgun (WGS) entry which is preliminary data.</text>
</comment>
<dbReference type="RefSeq" id="WP_179490934.1">
    <property type="nucleotide sequence ID" value="NZ_JACCBV010000001.1"/>
</dbReference>
<feature type="region of interest" description="Disordered" evidence="1">
    <location>
        <begin position="16"/>
        <end position="42"/>
    </location>
</feature>
<keyword evidence="2" id="KW-0472">Membrane</keyword>
<evidence type="ECO:0000313" key="3">
    <source>
        <dbReference type="EMBL" id="NYE20760.1"/>
    </source>
</evidence>
<keyword evidence="2" id="KW-0812">Transmembrane</keyword>
<feature type="transmembrane region" description="Helical" evidence="2">
    <location>
        <begin position="322"/>
        <end position="352"/>
    </location>
</feature>
<evidence type="ECO:0000256" key="1">
    <source>
        <dbReference type="SAM" id="MobiDB-lite"/>
    </source>
</evidence>
<gene>
    <name evidence="3" type="ORF">BJ991_002788</name>
</gene>
<feature type="region of interest" description="Disordered" evidence="1">
    <location>
        <begin position="448"/>
        <end position="480"/>
    </location>
</feature>
<accession>A0A7Y9GQC8</accession>
<evidence type="ECO:0008006" key="5">
    <source>
        <dbReference type="Google" id="ProtNLM"/>
    </source>
</evidence>
<keyword evidence="2" id="KW-1133">Transmembrane helix</keyword>
<feature type="transmembrane region" description="Helical" evidence="2">
    <location>
        <begin position="420"/>
        <end position="437"/>
    </location>
</feature>
<dbReference type="EMBL" id="JACCBV010000001">
    <property type="protein sequence ID" value="NYE20760.1"/>
    <property type="molecule type" value="Genomic_DNA"/>
</dbReference>
<dbReference type="AlphaFoldDB" id="A0A7Y9GQC8"/>
<protein>
    <recommendedName>
        <fullName evidence="5">Integral membrane protein</fullName>
    </recommendedName>
</protein>
<proteinExistence type="predicted"/>
<reference evidence="3 4" key="1">
    <citation type="submission" date="2020-07" db="EMBL/GenBank/DDBJ databases">
        <title>Sequencing the genomes of 1000 actinobacteria strains.</title>
        <authorList>
            <person name="Klenk H.-P."/>
        </authorList>
    </citation>
    <scope>NUCLEOTIDE SEQUENCE [LARGE SCALE GENOMIC DNA]</scope>
    <source>
        <strain evidence="3 4">DSM 24662</strain>
    </source>
</reference>
<organism evidence="3 4">
    <name type="scientific">Microbacterium immunditiarum</name>
    <dbReference type="NCBI Taxonomy" id="337480"/>
    <lineage>
        <taxon>Bacteria</taxon>
        <taxon>Bacillati</taxon>
        <taxon>Actinomycetota</taxon>
        <taxon>Actinomycetes</taxon>
        <taxon>Micrococcales</taxon>
        <taxon>Microbacteriaceae</taxon>
        <taxon>Microbacterium</taxon>
    </lineage>
</organism>
<name>A0A7Y9GQC8_9MICO</name>